<name>A0ABV2AI18_9EUKA</name>
<organism evidence="1 2">
    <name type="scientific">Bonamia ostreae</name>
    <dbReference type="NCBI Taxonomy" id="126728"/>
    <lineage>
        <taxon>Eukaryota</taxon>
        <taxon>Sar</taxon>
        <taxon>Rhizaria</taxon>
        <taxon>Endomyxa</taxon>
        <taxon>Ascetosporea</taxon>
        <taxon>Haplosporida</taxon>
        <taxon>Bonamia</taxon>
    </lineage>
</organism>
<protein>
    <submittedName>
        <fullName evidence="1">Uncharacterized protein</fullName>
    </submittedName>
</protein>
<sequence>MPKTVLTALAQNLLKRPKANLKSACSKRPFTAKFENDLSRMNANSFSATKINKRLSFLIQKFAQNNETATSNSSLKSIGFQVQNLNYDRKRHQIDLVWDNDPRTAAKAAKKIVAAAKPRLSNFVGNNMSFFRTPALKMTHKSDEKLGGFNKQNFECLMNGFAKELNKESRKAETEDNE</sequence>
<keyword evidence="2" id="KW-1185">Reference proteome</keyword>
<evidence type="ECO:0000313" key="1">
    <source>
        <dbReference type="EMBL" id="MES1919134.1"/>
    </source>
</evidence>
<accession>A0ABV2AI18</accession>
<proteinExistence type="predicted"/>
<comment type="caution">
    <text evidence="1">The sequence shown here is derived from an EMBL/GenBank/DDBJ whole genome shotgun (WGS) entry which is preliminary data.</text>
</comment>
<dbReference type="EMBL" id="JBDODL010000207">
    <property type="protein sequence ID" value="MES1919134.1"/>
    <property type="molecule type" value="Genomic_DNA"/>
</dbReference>
<dbReference type="Proteomes" id="UP001439008">
    <property type="component" value="Unassembled WGS sequence"/>
</dbReference>
<reference evidence="1 2" key="1">
    <citation type="journal article" date="2024" name="BMC Biol.">
        <title>Comparative genomics of Ascetosporea gives new insight into the evolutionary basis for animal parasitism in Rhizaria.</title>
        <authorList>
            <person name="Hiltunen Thoren M."/>
            <person name="Onut-Brannstrom I."/>
            <person name="Alfjorden A."/>
            <person name="Peckova H."/>
            <person name="Swords F."/>
            <person name="Hooper C."/>
            <person name="Holzer A.S."/>
            <person name="Bass D."/>
            <person name="Burki F."/>
        </authorList>
    </citation>
    <scope>NUCLEOTIDE SEQUENCE [LARGE SCALE GENOMIC DNA]</scope>
    <source>
        <strain evidence="1">20-A016</strain>
    </source>
</reference>
<evidence type="ECO:0000313" key="2">
    <source>
        <dbReference type="Proteomes" id="UP001439008"/>
    </source>
</evidence>
<gene>
    <name evidence="1" type="ORF">MHBO_000998</name>
</gene>